<proteinExistence type="predicted"/>
<name>A0A1B2F466_PSEPU</name>
<gene>
    <name evidence="1" type="ORF">IEC33019_1484</name>
</gene>
<dbReference type="EMBL" id="CP016634">
    <property type="protein sequence ID" value="ANY87052.1"/>
    <property type="molecule type" value="Genomic_DNA"/>
</dbReference>
<dbReference type="InterPro" id="IPR010282">
    <property type="entry name" value="Uncharacterised_HutD/Ves"/>
</dbReference>
<protein>
    <submittedName>
        <fullName evidence="1">HutD</fullName>
    </submittedName>
</protein>
<dbReference type="Pfam" id="PF05962">
    <property type="entry name" value="HutD"/>
    <property type="match status" value="1"/>
</dbReference>
<dbReference type="InterPro" id="IPR011051">
    <property type="entry name" value="RmlC_Cupin_sf"/>
</dbReference>
<sequence>MEIIFDKAATRRFQSWGDNAGLASDLLVVPQGSPPGHYDLRVGAASIDKIASDFTRYPGYLRRHAVLRGRSAFACSAPFRRTALGHRGSVFEFDGSEALQCTLQTPSAFALNIIHRPGTRVTDELLDLPSSGFSCAAPLTGGLRIELFFLLACSAQVRIEGREQPVELVEHDAMFLLLSASEPTPAVRFVSPVAGQLYHATITLSSLVEHINYSHFGAPHDSQAPASVQYP</sequence>
<dbReference type="AlphaFoldDB" id="A0A1B2F466"/>
<reference evidence="1" key="1">
    <citation type="submission" date="2016-07" db="EMBL/GenBank/DDBJ databases">
        <title>New class B carbapenemase carried by novel plasmid in Pseudomonas putida enviromental strain in eastern Amazonia.</title>
        <authorList>
            <person name="Souza C.O."/>
            <person name="Lima K.V."/>
            <person name="Brasiliense D.M."/>
            <person name="Perez-Chaparro P.J."/>
            <person name="Mamizuka E.M."/>
            <person name="Lima M.O."/>
            <person name="Lima L.N."/>
            <person name="McCulloch J.A."/>
        </authorList>
    </citation>
    <scope>NUCLEOTIDE SEQUENCE [LARGE SCALE GENOMIC DNA]</scope>
    <source>
        <strain evidence="1">IEC33019</strain>
    </source>
</reference>
<organism evidence="1">
    <name type="scientific">Pseudomonas putida</name>
    <name type="common">Arthrobacter siderocapsulatus</name>
    <dbReference type="NCBI Taxonomy" id="303"/>
    <lineage>
        <taxon>Bacteria</taxon>
        <taxon>Pseudomonadati</taxon>
        <taxon>Pseudomonadota</taxon>
        <taxon>Gammaproteobacteria</taxon>
        <taxon>Pseudomonadales</taxon>
        <taxon>Pseudomonadaceae</taxon>
        <taxon>Pseudomonas</taxon>
    </lineage>
</organism>
<dbReference type="RefSeq" id="WP_070094237.1">
    <property type="nucleotide sequence ID" value="NZ_CP016634.1"/>
</dbReference>
<dbReference type="InterPro" id="IPR014710">
    <property type="entry name" value="RmlC-like_jellyroll"/>
</dbReference>
<evidence type="ECO:0000313" key="1">
    <source>
        <dbReference type="EMBL" id="ANY87052.1"/>
    </source>
</evidence>
<dbReference type="Gene3D" id="2.60.120.10">
    <property type="entry name" value="Jelly Rolls"/>
    <property type="match status" value="1"/>
</dbReference>
<dbReference type="SUPFAM" id="SSF51182">
    <property type="entry name" value="RmlC-like cupins"/>
    <property type="match status" value="1"/>
</dbReference>
<accession>A0A1B2F466</accession>